<sequence length="105" mass="11494">MKTDRYTKIILTVIAACLIVNILEKIDIIPKAYANGSEKATPLNSNYAVVPVNEDGSINVTVNTTTPMDVNLVRISTNDDLDVNVNIEKIGGRYVYGEIPVTVKQ</sequence>
<reference evidence="1 2" key="1">
    <citation type="submission" date="2018-07" db="EMBL/GenBank/DDBJ databases">
        <title>Complete genome sequence of Flavobacterium arcticum type strain SM1502T.</title>
        <authorList>
            <person name="Li Y."/>
            <person name="Li D.-D."/>
        </authorList>
    </citation>
    <scope>NUCLEOTIDE SEQUENCE [LARGE SCALE GENOMIC DNA]</scope>
    <source>
        <strain evidence="1 2">SM1502</strain>
    </source>
</reference>
<dbReference type="Proteomes" id="UP000253951">
    <property type="component" value="Chromosome"/>
</dbReference>
<dbReference type="OrthoDB" id="797788at2"/>
<evidence type="ECO:0000313" key="1">
    <source>
        <dbReference type="EMBL" id="AXG73063.1"/>
    </source>
</evidence>
<dbReference type="EMBL" id="CP031188">
    <property type="protein sequence ID" value="AXG73063.1"/>
    <property type="molecule type" value="Genomic_DNA"/>
</dbReference>
<keyword evidence="2" id="KW-1185">Reference proteome</keyword>
<gene>
    <name evidence="1" type="ORF">DVK85_01975</name>
</gene>
<protein>
    <submittedName>
        <fullName evidence="1">Uncharacterized protein</fullName>
    </submittedName>
</protein>
<dbReference type="RefSeq" id="WP_114676826.1">
    <property type="nucleotide sequence ID" value="NZ_CP031188.1"/>
</dbReference>
<dbReference type="KEGG" id="fat:DVK85_01975"/>
<dbReference type="AlphaFoldDB" id="A0A345H903"/>
<proteinExistence type="predicted"/>
<name>A0A345H903_9FLAO</name>
<accession>A0A345H903</accession>
<evidence type="ECO:0000313" key="2">
    <source>
        <dbReference type="Proteomes" id="UP000253951"/>
    </source>
</evidence>
<organism evidence="1 2">
    <name type="scientific">Flavobacterium arcticum</name>
    <dbReference type="NCBI Taxonomy" id="1784713"/>
    <lineage>
        <taxon>Bacteria</taxon>
        <taxon>Pseudomonadati</taxon>
        <taxon>Bacteroidota</taxon>
        <taxon>Flavobacteriia</taxon>
        <taxon>Flavobacteriales</taxon>
        <taxon>Flavobacteriaceae</taxon>
        <taxon>Flavobacterium</taxon>
    </lineage>
</organism>